<proteinExistence type="predicted"/>
<dbReference type="Proteomes" id="UP001283361">
    <property type="component" value="Unassembled WGS sequence"/>
</dbReference>
<dbReference type="AlphaFoldDB" id="A0AAE1B5V4"/>
<name>A0AAE1B5V4_9GAST</name>
<organism evidence="1 2">
    <name type="scientific">Elysia crispata</name>
    <name type="common">lettuce slug</name>
    <dbReference type="NCBI Taxonomy" id="231223"/>
    <lineage>
        <taxon>Eukaryota</taxon>
        <taxon>Metazoa</taxon>
        <taxon>Spiralia</taxon>
        <taxon>Lophotrochozoa</taxon>
        <taxon>Mollusca</taxon>
        <taxon>Gastropoda</taxon>
        <taxon>Heterobranchia</taxon>
        <taxon>Euthyneura</taxon>
        <taxon>Panpulmonata</taxon>
        <taxon>Sacoglossa</taxon>
        <taxon>Placobranchoidea</taxon>
        <taxon>Plakobranchidae</taxon>
        <taxon>Elysia</taxon>
    </lineage>
</organism>
<dbReference type="EMBL" id="JAWDGP010000459">
    <property type="protein sequence ID" value="KAK3800439.1"/>
    <property type="molecule type" value="Genomic_DNA"/>
</dbReference>
<evidence type="ECO:0000313" key="2">
    <source>
        <dbReference type="Proteomes" id="UP001283361"/>
    </source>
</evidence>
<evidence type="ECO:0000313" key="1">
    <source>
        <dbReference type="EMBL" id="KAK3800439.1"/>
    </source>
</evidence>
<protein>
    <submittedName>
        <fullName evidence="1">Uncharacterized protein</fullName>
    </submittedName>
</protein>
<keyword evidence="2" id="KW-1185">Reference proteome</keyword>
<comment type="caution">
    <text evidence="1">The sequence shown here is derived from an EMBL/GenBank/DDBJ whole genome shotgun (WGS) entry which is preliminary data.</text>
</comment>
<accession>A0AAE1B5V4</accession>
<reference evidence="1" key="1">
    <citation type="journal article" date="2023" name="G3 (Bethesda)">
        <title>A reference genome for the long-term kleptoplast-retaining sea slug Elysia crispata morphotype clarki.</title>
        <authorList>
            <person name="Eastman K.E."/>
            <person name="Pendleton A.L."/>
            <person name="Shaikh M.A."/>
            <person name="Suttiyut T."/>
            <person name="Ogas R."/>
            <person name="Tomko P."/>
            <person name="Gavelis G."/>
            <person name="Widhalm J.R."/>
            <person name="Wisecaver J.H."/>
        </authorList>
    </citation>
    <scope>NUCLEOTIDE SEQUENCE</scope>
    <source>
        <strain evidence="1">ECLA1</strain>
    </source>
</reference>
<sequence>MSSGMTPLLTRDTASHFGLVLLHLQPLPNLFPSTSLHLAPVNFLRYNNSPFTSPLCPLLWSPLELRPSRTGHSGSFKLIVSGRAWRSRLKRYRVDWGCRQHLAIMLF</sequence>
<gene>
    <name evidence="1" type="ORF">RRG08_052822</name>
</gene>